<gene>
    <name evidence="1" type="ORF">A9255_03760</name>
    <name evidence="2" type="ORF">Xhom_03545</name>
</gene>
<evidence type="ECO:0000313" key="1">
    <source>
        <dbReference type="EMBL" id="AOM39770.1"/>
    </source>
</evidence>
<dbReference type="EMBL" id="CP016176">
    <property type="protein sequence ID" value="AOM39770.1"/>
    <property type="molecule type" value="Genomic_DNA"/>
</dbReference>
<dbReference type="AlphaFoldDB" id="A0A2G0Q2V8"/>
<proteinExistence type="predicted"/>
<protein>
    <submittedName>
        <fullName evidence="2">Tail protein</fullName>
    </submittedName>
</protein>
<evidence type="ECO:0000313" key="2">
    <source>
        <dbReference type="EMBL" id="PHM53546.1"/>
    </source>
</evidence>
<name>A0A2G0Q2V8_XENHO</name>
<reference evidence="2 4" key="2">
    <citation type="journal article" date="2017" name="Nat. Microbiol.">
        <title>Natural product diversity associated with the nematode symbionts Photorhabdus and Xenorhabdus.</title>
        <authorList>
            <person name="Tobias N.J."/>
            <person name="Wolff H."/>
            <person name="Djahanschiri B."/>
            <person name="Grundmann F."/>
            <person name="Kronenwerth M."/>
            <person name="Shi Y.M."/>
            <person name="Simonyi S."/>
            <person name="Grun P."/>
            <person name="Shapiro-Ilan D."/>
            <person name="Pidot S.J."/>
            <person name="Stinear T.P."/>
            <person name="Ebersberger I."/>
            <person name="Bode H.B."/>
        </authorList>
    </citation>
    <scope>NUCLEOTIDE SEQUENCE [LARGE SCALE GENOMIC DNA]</scope>
    <source>
        <strain evidence="2 4">DSM 17903</strain>
    </source>
</reference>
<organism evidence="2 4">
    <name type="scientific">Xenorhabdus hominickii</name>
    <dbReference type="NCBI Taxonomy" id="351679"/>
    <lineage>
        <taxon>Bacteria</taxon>
        <taxon>Pseudomonadati</taxon>
        <taxon>Pseudomonadota</taxon>
        <taxon>Gammaproteobacteria</taxon>
        <taxon>Enterobacterales</taxon>
        <taxon>Morganellaceae</taxon>
        <taxon>Xenorhabdus</taxon>
    </lineage>
</organism>
<dbReference type="Proteomes" id="UP000225433">
    <property type="component" value="Unassembled WGS sequence"/>
</dbReference>
<sequence length="177" mass="19375">MNHALLGKMSKQEIVFLDDTGKFQHCLSSGFYKVGIKNIAAVADTPAGFYGYGILEVHNSNGVIAQRYTAHNGQVAVRQSWNNGTEWIGWNAVYSSTTKPTAADVGAYSRGEIDGRVNDVRNVANNAQTATNNANHNANSRLEKSKNGADIPDKDAFLYNLRKTILSCLQNQRDLNP</sequence>
<dbReference type="KEGG" id="xho:A9255_03760"/>
<keyword evidence="3" id="KW-1185">Reference proteome</keyword>
<evidence type="ECO:0000313" key="4">
    <source>
        <dbReference type="Proteomes" id="UP000225433"/>
    </source>
</evidence>
<evidence type="ECO:0000313" key="3">
    <source>
        <dbReference type="Proteomes" id="UP000094600"/>
    </source>
</evidence>
<accession>A0A2G0Q2V8</accession>
<dbReference type="EMBL" id="NJAI01000006">
    <property type="protein sequence ID" value="PHM53546.1"/>
    <property type="molecule type" value="Genomic_DNA"/>
</dbReference>
<dbReference type="Proteomes" id="UP000094600">
    <property type="component" value="Chromosome"/>
</dbReference>
<reference evidence="1 3" key="1">
    <citation type="submission" date="2016-06" db="EMBL/GenBank/DDBJ databases">
        <title>Bacterial characters and pathogenicity of Xenorhabdus hominickii from an entomopathogenic nematode, Steinernema monticolum.</title>
        <authorList>
            <person name="Park Y."/>
            <person name="Kim Y."/>
        </authorList>
    </citation>
    <scope>NUCLEOTIDE SEQUENCE [LARGE SCALE GENOMIC DNA]</scope>
    <source>
        <strain evidence="1 3">ANU1</strain>
    </source>
</reference>